<keyword evidence="3" id="KW-0157">Chromophore</keyword>
<evidence type="ECO:0000259" key="5">
    <source>
        <dbReference type="PROSITE" id="PS50112"/>
    </source>
</evidence>
<evidence type="ECO:0000256" key="1">
    <source>
        <dbReference type="ARBA" id="ARBA00022543"/>
    </source>
</evidence>
<proteinExistence type="predicted"/>
<evidence type="ECO:0000313" key="6">
    <source>
        <dbReference type="EnsemblPlants" id="ONIVA06G14420.1"/>
    </source>
</evidence>
<dbReference type="HOGENOM" id="CLU_671549_0_0_1"/>
<dbReference type="AlphaFoldDB" id="A0A0E0HPQ8"/>
<evidence type="ECO:0000256" key="2">
    <source>
        <dbReference type="ARBA" id="ARBA00022606"/>
    </source>
</evidence>
<keyword evidence="1" id="KW-0600">Photoreceptor protein</keyword>
<dbReference type="NCBIfam" id="TIGR00229">
    <property type="entry name" value="sensory_box"/>
    <property type="match status" value="1"/>
</dbReference>
<dbReference type="InterPro" id="IPR000014">
    <property type="entry name" value="PAS"/>
</dbReference>
<evidence type="ECO:0000256" key="3">
    <source>
        <dbReference type="ARBA" id="ARBA00022991"/>
    </source>
</evidence>
<dbReference type="CDD" id="cd00130">
    <property type="entry name" value="PAS"/>
    <property type="match status" value="1"/>
</dbReference>
<dbReference type="Gene3D" id="3.30.450.20">
    <property type="entry name" value="PAS domain"/>
    <property type="match status" value="1"/>
</dbReference>
<dbReference type="Gramene" id="ONIVA06G14420.2">
    <property type="protein sequence ID" value="ONIVA06G14420.2"/>
    <property type="gene ID" value="ONIVA06G14420"/>
</dbReference>
<dbReference type="SUPFAM" id="SSF55785">
    <property type="entry name" value="PYP-like sensor domain (PAS domain)"/>
    <property type="match status" value="1"/>
</dbReference>
<dbReference type="Gramene" id="ONIVA06G14420.1">
    <property type="protein sequence ID" value="ONIVA06G14420.1"/>
    <property type="gene ID" value="ONIVA06G14420"/>
</dbReference>
<dbReference type="SMART" id="SM00091">
    <property type="entry name" value="PAS"/>
    <property type="match status" value="1"/>
</dbReference>
<feature type="domain" description="PAS" evidence="5">
    <location>
        <begin position="68"/>
        <end position="139"/>
    </location>
</feature>
<dbReference type="EnsemblPlants" id="ONIVA06G14420.2">
    <property type="protein sequence ID" value="ONIVA06G14420.2"/>
    <property type="gene ID" value="ONIVA06G14420"/>
</dbReference>
<dbReference type="InterPro" id="IPR013767">
    <property type="entry name" value="PAS_fold"/>
</dbReference>
<reference evidence="6" key="2">
    <citation type="submission" date="2018-04" db="EMBL/GenBank/DDBJ databases">
        <title>OnivRS2 (Oryza nivara Reference Sequence Version 2).</title>
        <authorList>
            <person name="Zhang J."/>
            <person name="Kudrna D."/>
            <person name="Lee S."/>
            <person name="Talag J."/>
            <person name="Rajasekar S."/>
            <person name="Welchert J."/>
            <person name="Hsing Y.-I."/>
            <person name="Wing R.A."/>
        </authorList>
    </citation>
    <scope>NUCLEOTIDE SEQUENCE [LARGE SCALE GENOMIC DNA]</scope>
    <source>
        <strain evidence="6">SL10</strain>
    </source>
</reference>
<dbReference type="InterPro" id="IPR035965">
    <property type="entry name" value="PAS-like_dom_sf"/>
</dbReference>
<keyword evidence="7" id="KW-1185">Reference proteome</keyword>
<protein>
    <recommendedName>
        <fullName evidence="5">PAS domain-containing protein</fullName>
    </recommendedName>
</protein>
<dbReference type="Pfam" id="PF00989">
    <property type="entry name" value="PAS"/>
    <property type="match status" value="1"/>
</dbReference>
<organism evidence="6">
    <name type="scientific">Oryza nivara</name>
    <name type="common">Indian wild rice</name>
    <name type="synonym">Oryza sativa f. spontanea</name>
    <dbReference type="NCBI Taxonomy" id="4536"/>
    <lineage>
        <taxon>Eukaryota</taxon>
        <taxon>Viridiplantae</taxon>
        <taxon>Streptophyta</taxon>
        <taxon>Embryophyta</taxon>
        <taxon>Tracheophyta</taxon>
        <taxon>Spermatophyta</taxon>
        <taxon>Magnoliopsida</taxon>
        <taxon>Liliopsida</taxon>
        <taxon>Poales</taxon>
        <taxon>Poaceae</taxon>
        <taxon>BOP clade</taxon>
        <taxon>Oryzoideae</taxon>
        <taxon>Oryzeae</taxon>
        <taxon>Oryzinae</taxon>
        <taxon>Oryza</taxon>
    </lineage>
</organism>
<accession>A0A0E0HPQ8</accession>
<name>A0A0E0HPQ8_ORYNI</name>
<dbReference type="GO" id="GO:0009881">
    <property type="term" value="F:photoreceptor activity"/>
    <property type="evidence" value="ECO:0007669"/>
    <property type="project" value="UniProtKB-KW"/>
</dbReference>
<dbReference type="EnsemblPlants" id="ONIVA06G14420.1">
    <property type="protein sequence ID" value="ONIVA06G14420.1"/>
    <property type="gene ID" value="ONIVA06G14420"/>
</dbReference>
<evidence type="ECO:0000256" key="4">
    <source>
        <dbReference type="ARBA" id="ARBA00023170"/>
    </source>
</evidence>
<dbReference type="PROSITE" id="PS50112">
    <property type="entry name" value="PAS"/>
    <property type="match status" value="1"/>
</dbReference>
<keyword evidence="2" id="KW-0716">Sensory transduction</keyword>
<dbReference type="GO" id="GO:0006355">
    <property type="term" value="P:regulation of DNA-templated transcription"/>
    <property type="evidence" value="ECO:0007669"/>
    <property type="project" value="InterPro"/>
</dbReference>
<reference evidence="6" key="1">
    <citation type="submission" date="2015-04" db="UniProtKB">
        <authorList>
            <consortium name="EnsemblPlants"/>
        </authorList>
    </citation>
    <scope>IDENTIFICATION</scope>
    <source>
        <strain evidence="6">SL10</strain>
    </source>
</reference>
<sequence>MEAAELVKKIRELEEGQAELKREISRIVPERGGARRPPTLPAQQRRAALPQAAPSSRLLQRVGRAGLPDRHYVRILHSLGQAVHVISLDGKLMYWNRYAEHLYGYSVPEAVGQDALELIVHPSDYGAANDIIQNIFMGKCWRGKFPVKHKSGERFNIVASNTPLYDDDGSLVGLICLSTDTRTLEEILGHSTSGKVYPSSAKPRVQLNGSKSGLLNKVSCDSQQPLQSAITSRITNLSNKHRLPGLQIEFALGSRRVRIAMISSVVPVRAIILNMMPEKSRHLVKEAPQVGMFFMGPLLAKTITLGSQAKQTVMTQEKENWGFTKFLAQQQRHCGPTGEFHGLGEVMEMMMLGRIERTCHSSMKFKRMDRAIRKFQSQSYYQTAKILNLSRKSNMRFQVPGGLSMPAQVV</sequence>
<evidence type="ECO:0000313" key="7">
    <source>
        <dbReference type="Proteomes" id="UP000006591"/>
    </source>
</evidence>
<keyword evidence="4" id="KW-0675">Receptor</keyword>
<dbReference type="Proteomes" id="UP000006591">
    <property type="component" value="Chromosome 6"/>
</dbReference>